<evidence type="ECO:0000256" key="1">
    <source>
        <dbReference type="PROSITE-ProRule" id="PRU00723"/>
    </source>
</evidence>
<proteinExistence type="predicted"/>
<feature type="region of interest" description="Disordered" evidence="2">
    <location>
        <begin position="87"/>
        <end position="116"/>
    </location>
</feature>
<feature type="domain" description="C3H1-type" evidence="3">
    <location>
        <begin position="427"/>
        <end position="456"/>
    </location>
</feature>
<dbReference type="EMBL" id="JANKHO010001049">
    <property type="protein sequence ID" value="KAJ3504145.1"/>
    <property type="molecule type" value="Genomic_DNA"/>
</dbReference>
<dbReference type="InterPro" id="IPR052055">
    <property type="entry name" value="Hepadnavirus_pol/RT"/>
</dbReference>
<keyword evidence="1" id="KW-0479">Metal-binding</keyword>
<dbReference type="SUPFAM" id="SSF56672">
    <property type="entry name" value="DNA/RNA polymerases"/>
    <property type="match status" value="1"/>
</dbReference>
<feature type="region of interest" description="Disordered" evidence="2">
    <location>
        <begin position="169"/>
        <end position="225"/>
    </location>
</feature>
<keyword evidence="5" id="KW-1185">Reference proteome</keyword>
<feature type="compositionally biased region" description="Polar residues" evidence="2">
    <location>
        <begin position="92"/>
        <end position="102"/>
    </location>
</feature>
<name>A0A9W8MUU1_9AGAR</name>
<protein>
    <recommendedName>
        <fullName evidence="3">C3H1-type domain-containing protein</fullName>
    </recommendedName>
</protein>
<dbReference type="PANTHER" id="PTHR33050:SF7">
    <property type="entry name" value="RIBONUCLEASE H"/>
    <property type="match status" value="1"/>
</dbReference>
<keyword evidence="1" id="KW-0863">Zinc-finger</keyword>
<evidence type="ECO:0000259" key="3">
    <source>
        <dbReference type="PROSITE" id="PS50103"/>
    </source>
</evidence>
<evidence type="ECO:0000313" key="4">
    <source>
        <dbReference type="EMBL" id="KAJ3504145.1"/>
    </source>
</evidence>
<organism evidence="4 5">
    <name type="scientific">Agrocybe chaxingu</name>
    <dbReference type="NCBI Taxonomy" id="84603"/>
    <lineage>
        <taxon>Eukaryota</taxon>
        <taxon>Fungi</taxon>
        <taxon>Dikarya</taxon>
        <taxon>Basidiomycota</taxon>
        <taxon>Agaricomycotina</taxon>
        <taxon>Agaricomycetes</taxon>
        <taxon>Agaricomycetidae</taxon>
        <taxon>Agaricales</taxon>
        <taxon>Agaricineae</taxon>
        <taxon>Strophariaceae</taxon>
        <taxon>Agrocybe</taxon>
    </lineage>
</organism>
<feature type="compositionally biased region" description="Basic and acidic residues" evidence="2">
    <location>
        <begin position="173"/>
        <end position="182"/>
    </location>
</feature>
<dbReference type="Proteomes" id="UP001148786">
    <property type="component" value="Unassembled WGS sequence"/>
</dbReference>
<feature type="zinc finger region" description="C3H1-type" evidence="1">
    <location>
        <begin position="427"/>
        <end position="456"/>
    </location>
</feature>
<dbReference type="InterPro" id="IPR043502">
    <property type="entry name" value="DNA/RNA_pol_sf"/>
</dbReference>
<dbReference type="OrthoDB" id="198652at2759"/>
<accession>A0A9W8MUU1</accession>
<reference evidence="4" key="1">
    <citation type="submission" date="2022-07" db="EMBL/GenBank/DDBJ databases">
        <title>Genome Sequence of Agrocybe chaxingu.</title>
        <authorList>
            <person name="Buettner E."/>
        </authorList>
    </citation>
    <scope>NUCLEOTIDE SEQUENCE</scope>
    <source>
        <strain evidence="4">MP-N11</strain>
    </source>
</reference>
<keyword evidence="1" id="KW-0862">Zinc</keyword>
<dbReference type="AlphaFoldDB" id="A0A9W8MUU1"/>
<dbReference type="PANTHER" id="PTHR33050">
    <property type="entry name" value="REVERSE TRANSCRIPTASE DOMAIN-CONTAINING PROTEIN"/>
    <property type="match status" value="1"/>
</dbReference>
<dbReference type="PROSITE" id="PS50103">
    <property type="entry name" value="ZF_C3H1"/>
    <property type="match status" value="1"/>
</dbReference>
<evidence type="ECO:0000256" key="2">
    <source>
        <dbReference type="SAM" id="MobiDB-lite"/>
    </source>
</evidence>
<gene>
    <name evidence="4" type="ORF">NLJ89_g8094</name>
</gene>
<dbReference type="InterPro" id="IPR000571">
    <property type="entry name" value="Znf_CCCH"/>
</dbReference>
<feature type="compositionally biased region" description="Basic and acidic residues" evidence="2">
    <location>
        <begin position="106"/>
        <end position="115"/>
    </location>
</feature>
<dbReference type="GO" id="GO:0008270">
    <property type="term" value="F:zinc ion binding"/>
    <property type="evidence" value="ECO:0007669"/>
    <property type="project" value="UniProtKB-KW"/>
</dbReference>
<feature type="region of interest" description="Disordered" evidence="2">
    <location>
        <begin position="402"/>
        <end position="426"/>
    </location>
</feature>
<evidence type="ECO:0000313" key="5">
    <source>
        <dbReference type="Proteomes" id="UP001148786"/>
    </source>
</evidence>
<comment type="caution">
    <text evidence="4">The sequence shown here is derived from an EMBL/GenBank/DDBJ whole genome shotgun (WGS) entry which is preliminary data.</text>
</comment>
<feature type="region of interest" description="Disordered" evidence="2">
    <location>
        <begin position="39"/>
        <end position="61"/>
    </location>
</feature>
<sequence length="1006" mass="113038">MNDAEGLVCAQTILCSTEWSGTATVSGSQSNRLVSGIGETVRGEDSGGEEEGPDYPLPPLRSQSSPRRVFFIFCALYIVLRAMTQDDDPQRETPSVNPTDTSGDVGDAKSQETARVRSQLQRILEQFRAGGITKFQTSTQIIEELDKWSGASDDERQRALTSYLEELNTEPARGADESERSQGHPKLVGKRHREEVEDLVEQLSKGENEAESDGEDERPSSRRRVKEEDMPWFNVNTVDNRRPSCIKTCQTLRVFGSDLPGSKTLLRTAQGLPDGIPLSQWDQILRGESVDLNQFFASKHCIQLDAERRGRLGDTEIVFAVPDGKRQVRNGSDWREELDDYEEHIEDLFAAKQDSAHGRVILFDTSVRNLVGGGQNTLLTDYDRFRNLAESILHADGVEYASAGTSSSKRGGETKGGNSKQGGSGNRKKLEICKRFNGDRGCEYDEDSCYYKHVCQACGNKGHGKSKCTSESDLSSTTAEWTETADPLPRPPVSALSDPVVAKTIQDNPHLFKIVSPIKVDIFESYLSDHPNQPFVQSIIMGLREGFWPWADTCKAGYPTINDCSKASPKDEGKAAFLKNQLKIELEKDRFSPSFGKDLLPGMYSMPIFAVPKPDISDYRLITDQSHGPHSLNSMIHHPSVTGYPLDNLKHFGEMLIDLQMRAPDKEKVVWKSDITEAYRIIPIHPFWQIKQVTRIDGECYVDRNNEFGNCASGALFIAFNSLVGWIAKRKKGLTKMGTYVDDSWGCGLACDMLTILLSLWDELGVPHKERKQVFGSPLTVIGIQVDPNLMSFTLPDAARDKLVKELDYWCGEKRKERLKRWYELGGWVNWALNAYPLLRPMLNNFYPKLVGRKDSTSCMWVNNSIREDFRWGRKLLDNSSGVFLLRSLSWDVEEATFVVYCDACPKGMGFWYPNLKLGFYSPTPAHTNPTLIFYFEALCVLSALYDVHLRSPRRGDGRFVIFTDNSNTVDIFNSLRALPAYNHLLKAAVDILLFGDHSLRILPEL</sequence>